<feature type="domain" description="Type II secretion system protein GspF" evidence="8">
    <location>
        <begin position="58"/>
        <end position="150"/>
    </location>
</feature>
<keyword evidence="4 7" id="KW-1133">Transmembrane helix</keyword>
<dbReference type="PANTHER" id="PTHR35007">
    <property type="entry name" value="INTEGRAL MEMBRANE PROTEIN-RELATED"/>
    <property type="match status" value="1"/>
</dbReference>
<feature type="compositionally biased region" description="Low complexity" evidence="6">
    <location>
        <begin position="1"/>
        <end position="12"/>
    </location>
</feature>
<dbReference type="EMBL" id="CAEZXM010000220">
    <property type="protein sequence ID" value="CAB4699232.1"/>
    <property type="molecule type" value="Genomic_DNA"/>
</dbReference>
<comment type="subcellular location">
    <subcellularLocation>
        <location evidence="1">Cell membrane</location>
        <topology evidence="1">Multi-pass membrane protein</topology>
    </subcellularLocation>
</comment>
<evidence type="ECO:0000256" key="6">
    <source>
        <dbReference type="SAM" id="MobiDB-lite"/>
    </source>
</evidence>
<gene>
    <name evidence="9" type="ORF">UFOPK2366_01180</name>
</gene>
<evidence type="ECO:0000256" key="1">
    <source>
        <dbReference type="ARBA" id="ARBA00004651"/>
    </source>
</evidence>
<evidence type="ECO:0000256" key="2">
    <source>
        <dbReference type="ARBA" id="ARBA00022475"/>
    </source>
</evidence>
<keyword evidence="3 7" id="KW-0812">Transmembrane</keyword>
<proteinExistence type="predicted"/>
<dbReference type="PANTHER" id="PTHR35007:SF1">
    <property type="entry name" value="PILUS ASSEMBLY PROTEIN"/>
    <property type="match status" value="1"/>
</dbReference>
<evidence type="ECO:0000259" key="8">
    <source>
        <dbReference type="Pfam" id="PF00482"/>
    </source>
</evidence>
<evidence type="ECO:0000256" key="4">
    <source>
        <dbReference type="ARBA" id="ARBA00022989"/>
    </source>
</evidence>
<evidence type="ECO:0000256" key="3">
    <source>
        <dbReference type="ARBA" id="ARBA00022692"/>
    </source>
</evidence>
<accession>A0A6J6PL49</accession>
<feature type="transmembrane region" description="Helical" evidence="7">
    <location>
        <begin position="158"/>
        <end position="178"/>
    </location>
</feature>
<keyword evidence="2" id="KW-1003">Cell membrane</keyword>
<protein>
    <submittedName>
        <fullName evidence="9">Unannotated protein</fullName>
    </submittedName>
</protein>
<keyword evidence="5 7" id="KW-0472">Membrane</keyword>
<sequence length="191" mass="20070">MLTMLQSLSLPRSPSPRPPRTSQQLAVALDDLARRCASGESLAAAFLASPRVAELAPTFDPTLNALQRGATLAEALQQQPSGPASLALVVHVLHLCARVGGNVSESLDRAAATLRERDAAEQERVAQSAQARLSARVLTLVPLGFAGFTLLTNAQGRAFMFTPFGMVCAGIGVSLNLTGARVMSRVIRGAR</sequence>
<organism evidence="9">
    <name type="scientific">freshwater metagenome</name>
    <dbReference type="NCBI Taxonomy" id="449393"/>
    <lineage>
        <taxon>unclassified sequences</taxon>
        <taxon>metagenomes</taxon>
        <taxon>ecological metagenomes</taxon>
    </lineage>
</organism>
<evidence type="ECO:0000256" key="7">
    <source>
        <dbReference type="SAM" id="Phobius"/>
    </source>
</evidence>
<evidence type="ECO:0000256" key="5">
    <source>
        <dbReference type="ARBA" id="ARBA00023136"/>
    </source>
</evidence>
<name>A0A6J6PL49_9ZZZZ</name>
<dbReference type="AlphaFoldDB" id="A0A6J6PL49"/>
<feature type="region of interest" description="Disordered" evidence="6">
    <location>
        <begin position="1"/>
        <end position="21"/>
    </location>
</feature>
<dbReference type="InterPro" id="IPR018076">
    <property type="entry name" value="T2SS_GspF_dom"/>
</dbReference>
<evidence type="ECO:0000313" key="9">
    <source>
        <dbReference type="EMBL" id="CAB4699232.1"/>
    </source>
</evidence>
<reference evidence="9" key="1">
    <citation type="submission" date="2020-05" db="EMBL/GenBank/DDBJ databases">
        <authorList>
            <person name="Chiriac C."/>
            <person name="Salcher M."/>
            <person name="Ghai R."/>
            <person name="Kavagutti S V."/>
        </authorList>
    </citation>
    <scope>NUCLEOTIDE SEQUENCE</scope>
</reference>
<dbReference type="GO" id="GO:0005886">
    <property type="term" value="C:plasma membrane"/>
    <property type="evidence" value="ECO:0007669"/>
    <property type="project" value="UniProtKB-SubCell"/>
</dbReference>
<dbReference type="Pfam" id="PF00482">
    <property type="entry name" value="T2SSF"/>
    <property type="match status" value="1"/>
</dbReference>